<dbReference type="SMART" id="SM00705">
    <property type="entry name" value="THEG"/>
    <property type="match status" value="8"/>
</dbReference>
<evidence type="ECO:0000313" key="2">
    <source>
        <dbReference type="EMBL" id="ALC47394.1"/>
    </source>
</evidence>
<keyword evidence="1" id="KW-0677">Repeat</keyword>
<dbReference type="InterPro" id="IPR042401">
    <property type="entry name" value="SPMAP2-like"/>
</dbReference>
<name>A0A0M5J0C2_DROBS</name>
<proteinExistence type="predicted"/>
<evidence type="ECO:0000256" key="1">
    <source>
        <dbReference type="ARBA" id="ARBA00022737"/>
    </source>
</evidence>
<dbReference type="AlphaFoldDB" id="A0A0M5J0C2"/>
<dbReference type="OMA" id="RHERMFV"/>
<dbReference type="PANTHER" id="PTHR15901:SF16">
    <property type="entry name" value="TESTICULAR HAPLOID EXPRESSED GENE PROTEIN"/>
    <property type="match status" value="1"/>
</dbReference>
<protein>
    <submittedName>
        <fullName evidence="2">CG6332</fullName>
    </submittedName>
</protein>
<gene>
    <name evidence="2" type="ORF">Dbus_chr3Rg2144</name>
</gene>
<dbReference type="EMBL" id="CP012526">
    <property type="protein sequence ID" value="ALC47394.1"/>
    <property type="molecule type" value="Genomic_DNA"/>
</dbReference>
<dbReference type="OrthoDB" id="25466at2759"/>
<dbReference type="Pfam" id="PF14912">
    <property type="entry name" value="THEG"/>
    <property type="match status" value="2"/>
</dbReference>
<reference evidence="2 3" key="1">
    <citation type="submission" date="2015-08" db="EMBL/GenBank/DDBJ databases">
        <title>Ancestral chromatin configuration constrains chromatin evolution on differentiating sex chromosomes in Drosophila.</title>
        <authorList>
            <person name="Zhou Q."/>
            <person name="Bachtrog D."/>
        </authorList>
    </citation>
    <scope>NUCLEOTIDE SEQUENCE [LARGE SCALE GENOMIC DNA]</scope>
    <source>
        <tissue evidence="2">Whole larvae</tissue>
    </source>
</reference>
<organism evidence="2 3">
    <name type="scientific">Drosophila busckii</name>
    <name type="common">Fruit fly</name>
    <dbReference type="NCBI Taxonomy" id="30019"/>
    <lineage>
        <taxon>Eukaryota</taxon>
        <taxon>Metazoa</taxon>
        <taxon>Ecdysozoa</taxon>
        <taxon>Arthropoda</taxon>
        <taxon>Hexapoda</taxon>
        <taxon>Insecta</taxon>
        <taxon>Pterygota</taxon>
        <taxon>Neoptera</taxon>
        <taxon>Endopterygota</taxon>
        <taxon>Diptera</taxon>
        <taxon>Brachycera</taxon>
        <taxon>Muscomorpha</taxon>
        <taxon>Ephydroidea</taxon>
        <taxon>Drosophilidae</taxon>
        <taxon>Drosophila</taxon>
    </lineage>
</organism>
<evidence type="ECO:0000313" key="3">
    <source>
        <dbReference type="Proteomes" id="UP000494163"/>
    </source>
</evidence>
<accession>A0A0M5J0C2</accession>
<keyword evidence="3" id="KW-1185">Reference proteome</keyword>
<dbReference type="InterPro" id="IPR006623">
    <property type="entry name" value="THEG"/>
</dbReference>
<dbReference type="PANTHER" id="PTHR15901">
    <property type="entry name" value="TESTICULAR HAPLOID EXPRESSED GENE PROTEIN"/>
    <property type="match status" value="1"/>
</dbReference>
<dbReference type="Proteomes" id="UP000494163">
    <property type="component" value="Chromosome 3R"/>
</dbReference>
<sequence length="352" mass="40755">MTIKRLKCDLSPQVTTCLKLDDYVRPDCCQIRKPIPYDAECFLSDIGKELNQLYDRHNRMFVKRKRIMELSIPRVRQCRFVPKCSCPFTKNIEIVPAQFPVYTRTEQLALPTVRRLTYRRQDAISKGDKIGESILNRWLRYSILSLYSRLGNVQPMKKPIKKKKQTRKQKIRHAEYISKLAVPKVPLKPPKPERKAGQINERRIKKLSRPKTYVEDIKPDWEFTKGMRKYKASDRIKIISTPVDRPNVHVNENPGKISPNALKYKPSERIKEMSEPLASHDANAGLVDIKDDPFAISPNALKYKITSRMKELAEPKEFENTHIRENPFAISPAALKAKASPRLIELAKPKGS</sequence>